<evidence type="ECO:0000256" key="1">
    <source>
        <dbReference type="SAM" id="MobiDB-lite"/>
    </source>
</evidence>
<dbReference type="AlphaFoldDB" id="G2Y092"/>
<organism evidence="2 3">
    <name type="scientific">Botryotinia fuckeliana (strain T4)</name>
    <name type="common">Noble rot fungus</name>
    <name type="synonym">Botrytis cinerea</name>
    <dbReference type="NCBI Taxonomy" id="999810"/>
    <lineage>
        <taxon>Eukaryota</taxon>
        <taxon>Fungi</taxon>
        <taxon>Dikarya</taxon>
        <taxon>Ascomycota</taxon>
        <taxon>Pezizomycotina</taxon>
        <taxon>Leotiomycetes</taxon>
        <taxon>Helotiales</taxon>
        <taxon>Sclerotiniaceae</taxon>
        <taxon>Botrytis</taxon>
    </lineage>
</organism>
<proteinExistence type="predicted"/>
<dbReference type="EMBL" id="FQ790281">
    <property type="protein sequence ID" value="CCD46057.1"/>
    <property type="molecule type" value="Genomic_DNA"/>
</dbReference>
<dbReference type="InParanoid" id="G2Y092"/>
<dbReference type="Proteomes" id="UP000008177">
    <property type="component" value="Unplaced contigs"/>
</dbReference>
<evidence type="ECO:0000313" key="3">
    <source>
        <dbReference type="Proteomes" id="UP000008177"/>
    </source>
</evidence>
<gene>
    <name evidence="2" type="ORF">BofuT4_P116070.1</name>
</gene>
<dbReference type="HOGENOM" id="CLU_2263329_0_0_1"/>
<sequence>MENLGMKGMDGAWQWRVDGTPWNILSPKFLISDENNPPSCRFPGAKAQVVQICDVIKIVVISLLKCGLGNDACQIDVGDASLRSGDGKMADGKTGQDGCEAKV</sequence>
<protein>
    <submittedName>
        <fullName evidence="2">Uncharacterized protein</fullName>
    </submittedName>
</protein>
<evidence type="ECO:0000313" key="2">
    <source>
        <dbReference type="EMBL" id="CCD46057.1"/>
    </source>
</evidence>
<name>G2Y092_BOTF4</name>
<accession>G2Y092</accession>
<feature type="region of interest" description="Disordered" evidence="1">
    <location>
        <begin position="82"/>
        <end position="103"/>
    </location>
</feature>
<reference evidence="3" key="1">
    <citation type="journal article" date="2011" name="PLoS Genet.">
        <title>Genomic analysis of the necrotrophic fungal pathogens Sclerotinia sclerotiorum and Botrytis cinerea.</title>
        <authorList>
            <person name="Amselem J."/>
            <person name="Cuomo C.A."/>
            <person name="van Kan J.A."/>
            <person name="Viaud M."/>
            <person name="Benito E.P."/>
            <person name="Couloux A."/>
            <person name="Coutinho P.M."/>
            <person name="de Vries R.P."/>
            <person name="Dyer P.S."/>
            <person name="Fillinger S."/>
            <person name="Fournier E."/>
            <person name="Gout L."/>
            <person name="Hahn M."/>
            <person name="Kohn L."/>
            <person name="Lapalu N."/>
            <person name="Plummer K.M."/>
            <person name="Pradier J.M."/>
            <person name="Quevillon E."/>
            <person name="Sharon A."/>
            <person name="Simon A."/>
            <person name="ten Have A."/>
            <person name="Tudzynski B."/>
            <person name="Tudzynski P."/>
            <person name="Wincker P."/>
            <person name="Andrew M."/>
            <person name="Anthouard V."/>
            <person name="Beever R.E."/>
            <person name="Beffa R."/>
            <person name="Benoit I."/>
            <person name="Bouzid O."/>
            <person name="Brault B."/>
            <person name="Chen Z."/>
            <person name="Choquer M."/>
            <person name="Collemare J."/>
            <person name="Cotton P."/>
            <person name="Danchin E.G."/>
            <person name="Da Silva C."/>
            <person name="Gautier A."/>
            <person name="Giraud C."/>
            <person name="Giraud T."/>
            <person name="Gonzalez C."/>
            <person name="Grossetete S."/>
            <person name="Guldener U."/>
            <person name="Henrissat B."/>
            <person name="Howlett B.J."/>
            <person name="Kodira C."/>
            <person name="Kretschmer M."/>
            <person name="Lappartient A."/>
            <person name="Leroch M."/>
            <person name="Levis C."/>
            <person name="Mauceli E."/>
            <person name="Neuveglise C."/>
            <person name="Oeser B."/>
            <person name="Pearson M."/>
            <person name="Poulain J."/>
            <person name="Poussereau N."/>
            <person name="Quesneville H."/>
            <person name="Rascle C."/>
            <person name="Schumacher J."/>
            <person name="Segurens B."/>
            <person name="Sexton A."/>
            <person name="Silva E."/>
            <person name="Sirven C."/>
            <person name="Soanes D.M."/>
            <person name="Talbot N.J."/>
            <person name="Templeton M."/>
            <person name="Yandava C."/>
            <person name="Yarden O."/>
            <person name="Zeng Q."/>
            <person name="Rollins J.A."/>
            <person name="Lebrun M.H."/>
            <person name="Dickman M."/>
        </authorList>
    </citation>
    <scope>NUCLEOTIDE SEQUENCE [LARGE SCALE GENOMIC DNA]</scope>
    <source>
        <strain evidence="3">T4</strain>
    </source>
</reference>